<keyword evidence="5" id="KW-0680">Restriction system</keyword>
<dbReference type="GO" id="GO:0032259">
    <property type="term" value="P:methylation"/>
    <property type="evidence" value="ECO:0007669"/>
    <property type="project" value="UniProtKB-KW"/>
</dbReference>
<keyword evidence="2 11" id="KW-0489">Methyltransferase</keyword>
<feature type="domain" description="TaqI-like C-terminal specificity" evidence="9">
    <location>
        <begin position="807"/>
        <end position="926"/>
    </location>
</feature>
<dbReference type="InterPro" id="IPR002052">
    <property type="entry name" value="DNA_methylase_N6_adenine_CS"/>
</dbReference>
<dbReference type="Pfam" id="PF12950">
    <property type="entry name" value="TaqI_C"/>
    <property type="match status" value="1"/>
</dbReference>
<dbReference type="EMBL" id="PGFA01000001">
    <property type="protein sequence ID" value="PJJ60095.1"/>
    <property type="molecule type" value="Genomic_DNA"/>
</dbReference>
<feature type="domain" description="Type II methyltransferase M.TaqI-like" evidence="8">
    <location>
        <begin position="536"/>
        <end position="695"/>
    </location>
</feature>
<dbReference type="OrthoDB" id="32195at2"/>
<comment type="catalytic activity">
    <reaction evidence="7">
        <text>a 2'-deoxyadenosine in DNA + S-adenosyl-L-methionine = an N(6)-methyl-2'-deoxyadenosine in DNA + S-adenosyl-L-homocysteine + H(+)</text>
        <dbReference type="Rhea" id="RHEA:15197"/>
        <dbReference type="Rhea" id="RHEA-COMP:12418"/>
        <dbReference type="Rhea" id="RHEA-COMP:12419"/>
        <dbReference type="ChEBI" id="CHEBI:15378"/>
        <dbReference type="ChEBI" id="CHEBI:57856"/>
        <dbReference type="ChEBI" id="CHEBI:59789"/>
        <dbReference type="ChEBI" id="CHEBI:90615"/>
        <dbReference type="ChEBI" id="CHEBI:90616"/>
        <dbReference type="EC" id="2.1.1.72"/>
    </reaction>
</comment>
<dbReference type="Pfam" id="PF20465">
    <property type="entry name" value="MmeI_hel"/>
    <property type="match status" value="1"/>
</dbReference>
<dbReference type="InterPro" id="IPR011639">
    <property type="entry name" value="MethylTrfase_TaqI-like_dom"/>
</dbReference>
<dbReference type="Pfam" id="PF07669">
    <property type="entry name" value="Eco57I"/>
    <property type="match status" value="1"/>
</dbReference>
<evidence type="ECO:0000256" key="2">
    <source>
        <dbReference type="ARBA" id="ARBA00022603"/>
    </source>
</evidence>
<name>A0A2M9BQ67_9BACT</name>
<evidence type="ECO:0000259" key="10">
    <source>
        <dbReference type="Pfam" id="PF20465"/>
    </source>
</evidence>
<dbReference type="InterPro" id="IPR050953">
    <property type="entry name" value="N4_N6_ade-DNA_methylase"/>
</dbReference>
<dbReference type="PRINTS" id="PR00507">
    <property type="entry name" value="N12N6MTFRASE"/>
</dbReference>
<dbReference type="RefSeq" id="WP_100335759.1">
    <property type="nucleotide sequence ID" value="NZ_PGFA01000001.1"/>
</dbReference>
<keyword evidence="3" id="KW-0808">Transferase</keyword>
<dbReference type="InterPro" id="IPR025931">
    <property type="entry name" value="TaqI_C"/>
</dbReference>
<evidence type="ECO:0000256" key="6">
    <source>
        <dbReference type="ARBA" id="ARBA00023125"/>
    </source>
</evidence>
<evidence type="ECO:0000313" key="11">
    <source>
        <dbReference type="EMBL" id="PJJ60095.1"/>
    </source>
</evidence>
<dbReference type="GO" id="GO:0003677">
    <property type="term" value="F:DNA binding"/>
    <property type="evidence" value="ECO:0007669"/>
    <property type="project" value="UniProtKB-KW"/>
</dbReference>
<feature type="domain" description="MmeI-like helicase spacer" evidence="10">
    <location>
        <begin position="265"/>
        <end position="337"/>
    </location>
</feature>
<evidence type="ECO:0000256" key="3">
    <source>
        <dbReference type="ARBA" id="ARBA00022679"/>
    </source>
</evidence>
<dbReference type="GO" id="GO:0009007">
    <property type="term" value="F:site-specific DNA-methyltransferase (adenine-specific) activity"/>
    <property type="evidence" value="ECO:0007669"/>
    <property type="project" value="UniProtKB-EC"/>
</dbReference>
<dbReference type="PROSITE" id="PS00092">
    <property type="entry name" value="N6_MTASE"/>
    <property type="match status" value="1"/>
</dbReference>
<sequence length="1056" mass="120853">MPELLPLFPGKELPAPFAKFKPDTVVPDFAERVRHLRHWQQAIKDRYVHDRKEEVLQAEFLNLIFGQVLGYEYQATTHRQLELELKTLTDGTKPDGALGEFVAKPSGGLGGPVRAVIELKDARTALDAKQRRSTGGRAETPVEQAFSYPSKYGATCRWVMVSNFIELRLYAANDQLRAVVFNLETLPDDEDQLRRFFALLLPQHLLPAPGRAEAPLDEALQQRQQEERKITKEFYEDYKAARHQLLEHLIEQNPDVAPLELLQHTQKLLDRVIFVCFCEDKHIIPYHTFRRLLTNVRENNFDPTDEEKIYRTVKGLFRSIDQGNPAANINRFNGGLFAPDEALDKLTIKDRTLASVIGLETYNFDSQLNVNILGHIFEQSLSDLELERARLSGQAHDPKQGKRKQDGIFYTPEYITRYIVRQAVGGWLQERRREAGLEQLPELDEKDRASIRLDQRSLGRVIKPRDRVQKHIDAWELYKEKLTSIRVLDPACGSGAFLTEAFNFLYKEGQEVNDKLAQLKAGYFSTTDFDRHILQHNLYGVDLNPESVDITRLSLWLQTANPGKPLTSLDHSIRCGNSLISDPAVAGDRAFDWQAAFPEVFEQGGFDVVIGNPPYGASFTESEKGYISSSFKSYRYKFESYIYFIEKAFDLMRPEAYLSYITPELWLRLENSYPIREIIAKHHGFVSISLFGDHVFQDAIVNTVSFLIKKDGNEGRTHTSVYHGEVEWLIETSDWTTSKNFTIDYTLSPLKKEVINRIRSVSKVLGDFGRLTQGITPYDKARGQDADTIKNRAYHFNLQKDETCGKWLDGENINRYSQTWNKEWLSYGSWLGAARDAWFFTGPRLLFREVPGGNKRIQACYVEDTFYHGHSITPFKLSDPDYALSHFLLSIANSKLLSWYSSIMLPNFSKEVFPKLNPQDIKLLPIPNISPAEQQPFITAAEALLSGHKELHEAEAKFGRLVRAELGVTQPLSGKLALTQPWPVWSTALEKARGRKLTLAEKSDWVEYFTEFQSKQEQQRTALRQQDEALDKLVYALYQLTPAEIALVEGKPAPTE</sequence>
<evidence type="ECO:0000256" key="7">
    <source>
        <dbReference type="ARBA" id="ARBA00047942"/>
    </source>
</evidence>
<dbReference type="Proteomes" id="UP000228535">
    <property type="component" value="Unassembled WGS sequence"/>
</dbReference>
<accession>A0A2M9BQ67</accession>
<dbReference type="InterPro" id="IPR046819">
    <property type="entry name" value="MmeI_hel"/>
</dbReference>
<evidence type="ECO:0000259" key="8">
    <source>
        <dbReference type="Pfam" id="PF07669"/>
    </source>
</evidence>
<organism evidence="11 12">
    <name type="scientific">Hymenobacter chitinivorans DSM 11115</name>
    <dbReference type="NCBI Taxonomy" id="1121954"/>
    <lineage>
        <taxon>Bacteria</taxon>
        <taxon>Pseudomonadati</taxon>
        <taxon>Bacteroidota</taxon>
        <taxon>Cytophagia</taxon>
        <taxon>Cytophagales</taxon>
        <taxon>Hymenobacteraceae</taxon>
        <taxon>Hymenobacter</taxon>
    </lineage>
</organism>
<evidence type="ECO:0000259" key="9">
    <source>
        <dbReference type="Pfam" id="PF12950"/>
    </source>
</evidence>
<evidence type="ECO:0000256" key="5">
    <source>
        <dbReference type="ARBA" id="ARBA00022747"/>
    </source>
</evidence>
<dbReference type="PANTHER" id="PTHR33841:SF1">
    <property type="entry name" value="DNA METHYLTRANSFERASE A"/>
    <property type="match status" value="1"/>
</dbReference>
<keyword evidence="4" id="KW-0949">S-adenosyl-L-methionine</keyword>
<reference evidence="11 12" key="1">
    <citation type="submission" date="2017-11" db="EMBL/GenBank/DDBJ databases">
        <title>Genomic Encyclopedia of Archaeal and Bacterial Type Strains, Phase II (KMG-II): From Individual Species to Whole Genera.</title>
        <authorList>
            <person name="Goeker M."/>
        </authorList>
    </citation>
    <scope>NUCLEOTIDE SEQUENCE [LARGE SCALE GENOMIC DNA]</scope>
    <source>
        <strain evidence="11 12">DSM 11115</strain>
    </source>
</reference>
<evidence type="ECO:0000256" key="4">
    <source>
        <dbReference type="ARBA" id="ARBA00022691"/>
    </source>
</evidence>
<comment type="caution">
    <text evidence="11">The sequence shown here is derived from an EMBL/GenBank/DDBJ whole genome shotgun (WGS) entry which is preliminary data.</text>
</comment>
<dbReference type="AlphaFoldDB" id="A0A2M9BQ67"/>
<dbReference type="Gene3D" id="3.40.50.150">
    <property type="entry name" value="Vaccinia Virus protein VP39"/>
    <property type="match status" value="1"/>
</dbReference>
<evidence type="ECO:0000313" key="12">
    <source>
        <dbReference type="Proteomes" id="UP000228535"/>
    </source>
</evidence>
<proteinExistence type="predicted"/>
<evidence type="ECO:0000256" key="1">
    <source>
        <dbReference type="ARBA" id="ARBA00011900"/>
    </source>
</evidence>
<dbReference type="GO" id="GO:0009307">
    <property type="term" value="P:DNA restriction-modification system"/>
    <property type="evidence" value="ECO:0007669"/>
    <property type="project" value="UniProtKB-KW"/>
</dbReference>
<protein>
    <recommendedName>
        <fullName evidence="1">site-specific DNA-methyltransferase (adenine-specific)</fullName>
        <ecNumber evidence="1">2.1.1.72</ecNumber>
    </recommendedName>
</protein>
<dbReference type="SUPFAM" id="SSF53335">
    <property type="entry name" value="S-adenosyl-L-methionine-dependent methyltransferases"/>
    <property type="match status" value="1"/>
</dbReference>
<gene>
    <name evidence="11" type="ORF">CLV45_1520</name>
</gene>
<keyword evidence="12" id="KW-1185">Reference proteome</keyword>
<dbReference type="PANTHER" id="PTHR33841">
    <property type="entry name" value="DNA METHYLTRANSFERASE YEEA-RELATED"/>
    <property type="match status" value="1"/>
</dbReference>
<dbReference type="InterPro" id="IPR029063">
    <property type="entry name" value="SAM-dependent_MTases_sf"/>
</dbReference>
<keyword evidence="6" id="KW-0238">DNA-binding</keyword>
<dbReference type="EC" id="2.1.1.72" evidence="1"/>